<reference evidence="2" key="1">
    <citation type="submission" date="2021-01" db="EMBL/GenBank/DDBJ databases">
        <title>Marivirga aurantiaca sp. nov., isolated from intertidal surface sediments.</title>
        <authorList>
            <person name="Zhang M."/>
        </authorList>
    </citation>
    <scope>NUCLEOTIDE SEQUENCE</scope>
    <source>
        <strain evidence="2">S37H4</strain>
    </source>
</reference>
<dbReference type="PANTHER" id="PTHR23011">
    <property type="entry name" value="CYCLIC NUCLEOTIDE-BINDING DOMAIN CONTAINING PROTEIN"/>
    <property type="match status" value="1"/>
</dbReference>
<proteinExistence type="predicted"/>
<dbReference type="InterPro" id="IPR018490">
    <property type="entry name" value="cNMP-bd_dom_sf"/>
</dbReference>
<dbReference type="CDD" id="cd00038">
    <property type="entry name" value="CAP_ED"/>
    <property type="match status" value="1"/>
</dbReference>
<dbReference type="AlphaFoldDB" id="A0A934WW44"/>
<protein>
    <submittedName>
        <fullName evidence="2">Cyclic nucleotide-binding domain-containing protein</fullName>
    </submittedName>
</protein>
<accession>A0A934WW44</accession>
<dbReference type="SUPFAM" id="SSF51206">
    <property type="entry name" value="cAMP-binding domain-like"/>
    <property type="match status" value="1"/>
</dbReference>
<comment type="caution">
    <text evidence="2">The sequence shown here is derived from an EMBL/GenBank/DDBJ whole genome shotgun (WGS) entry which is preliminary data.</text>
</comment>
<dbReference type="Pfam" id="PF00027">
    <property type="entry name" value="cNMP_binding"/>
    <property type="match status" value="1"/>
</dbReference>
<dbReference type="PROSITE" id="PS50042">
    <property type="entry name" value="CNMP_BINDING_3"/>
    <property type="match status" value="1"/>
</dbReference>
<evidence type="ECO:0000259" key="1">
    <source>
        <dbReference type="PROSITE" id="PS50042"/>
    </source>
</evidence>
<dbReference type="Gene3D" id="2.60.120.10">
    <property type="entry name" value="Jelly Rolls"/>
    <property type="match status" value="1"/>
</dbReference>
<dbReference type="InterPro" id="IPR000595">
    <property type="entry name" value="cNMP-bd_dom"/>
</dbReference>
<dbReference type="PANTHER" id="PTHR23011:SF28">
    <property type="entry name" value="CYCLIC NUCLEOTIDE-BINDING DOMAIN CONTAINING PROTEIN"/>
    <property type="match status" value="1"/>
</dbReference>
<evidence type="ECO:0000313" key="3">
    <source>
        <dbReference type="Proteomes" id="UP000611723"/>
    </source>
</evidence>
<dbReference type="SMART" id="SM00100">
    <property type="entry name" value="cNMP"/>
    <property type="match status" value="1"/>
</dbReference>
<name>A0A934WW44_9BACT</name>
<keyword evidence="3" id="KW-1185">Reference proteome</keyword>
<dbReference type="EMBL" id="JAEQBW010000001">
    <property type="protein sequence ID" value="MBK6263930.1"/>
    <property type="molecule type" value="Genomic_DNA"/>
</dbReference>
<feature type="domain" description="Cyclic nucleotide-binding" evidence="1">
    <location>
        <begin position="27"/>
        <end position="147"/>
    </location>
</feature>
<gene>
    <name evidence="2" type="ORF">JKA74_02680</name>
</gene>
<sequence length="176" mass="20679">MRLVNPFKKSYSNKELILFRFLKKINVFEQLSFEQLSHFIPFMHLRIYKANEVVFFRGDPSHALYLLIKGEIALTLDIKDHFEHLGFLPADKSFGDNALVPDAKRIYNAVVSSEAAHIYVIPQINIFEIFEHYPKIKAKVLESYLKQQDEYMNRLFTAYKNNLGFFELGHVYGKLI</sequence>
<dbReference type="Proteomes" id="UP000611723">
    <property type="component" value="Unassembled WGS sequence"/>
</dbReference>
<dbReference type="InterPro" id="IPR014710">
    <property type="entry name" value="RmlC-like_jellyroll"/>
</dbReference>
<evidence type="ECO:0000313" key="2">
    <source>
        <dbReference type="EMBL" id="MBK6263930.1"/>
    </source>
</evidence>
<organism evidence="2 3">
    <name type="scientific">Marivirga aurantiaca</name>
    <dbReference type="NCBI Taxonomy" id="2802615"/>
    <lineage>
        <taxon>Bacteria</taxon>
        <taxon>Pseudomonadati</taxon>
        <taxon>Bacteroidota</taxon>
        <taxon>Cytophagia</taxon>
        <taxon>Cytophagales</taxon>
        <taxon>Marivirgaceae</taxon>
        <taxon>Marivirga</taxon>
    </lineage>
</organism>